<dbReference type="EMBL" id="SRSC01000001">
    <property type="protein sequence ID" value="TGU74935.1"/>
    <property type="molecule type" value="Genomic_DNA"/>
</dbReference>
<accession>A0A4S1CM92</accession>
<comment type="catalytic activity">
    <reaction evidence="5">
        <text>pseudouridine(1915) in 23S rRNA + S-adenosyl-L-methionine = N(3)-methylpseudouridine(1915) in 23S rRNA + S-adenosyl-L-homocysteine + H(+)</text>
        <dbReference type="Rhea" id="RHEA:42752"/>
        <dbReference type="Rhea" id="RHEA-COMP:10221"/>
        <dbReference type="Rhea" id="RHEA-COMP:10222"/>
        <dbReference type="ChEBI" id="CHEBI:15378"/>
        <dbReference type="ChEBI" id="CHEBI:57856"/>
        <dbReference type="ChEBI" id="CHEBI:59789"/>
        <dbReference type="ChEBI" id="CHEBI:65314"/>
        <dbReference type="ChEBI" id="CHEBI:74486"/>
        <dbReference type="EC" id="2.1.1.177"/>
    </reaction>
</comment>
<comment type="subcellular location">
    <subcellularLocation>
        <location evidence="5">Cytoplasm</location>
    </subcellularLocation>
</comment>
<comment type="subunit">
    <text evidence="5">Homodimer.</text>
</comment>
<evidence type="ECO:0000256" key="5">
    <source>
        <dbReference type="HAMAP-Rule" id="MF_00658"/>
    </source>
</evidence>
<dbReference type="GO" id="GO:0070038">
    <property type="term" value="F:rRNA (pseudouridine-N3-)-methyltransferase activity"/>
    <property type="evidence" value="ECO:0007669"/>
    <property type="project" value="UniProtKB-UniRule"/>
</dbReference>
<dbReference type="PANTHER" id="PTHR33603:SF1">
    <property type="entry name" value="RIBOSOMAL RNA LARGE SUBUNIT METHYLTRANSFERASE H"/>
    <property type="match status" value="1"/>
</dbReference>
<organism evidence="6 7">
    <name type="scientific">Geomonas terrae</name>
    <dbReference type="NCBI Taxonomy" id="2562681"/>
    <lineage>
        <taxon>Bacteria</taxon>
        <taxon>Pseudomonadati</taxon>
        <taxon>Thermodesulfobacteriota</taxon>
        <taxon>Desulfuromonadia</taxon>
        <taxon>Geobacterales</taxon>
        <taxon>Geobacteraceae</taxon>
        <taxon>Geomonas</taxon>
    </lineage>
</organism>
<evidence type="ECO:0000256" key="2">
    <source>
        <dbReference type="ARBA" id="ARBA00022679"/>
    </source>
</evidence>
<evidence type="ECO:0000313" key="7">
    <source>
        <dbReference type="Proteomes" id="UP000306416"/>
    </source>
</evidence>
<evidence type="ECO:0000256" key="1">
    <source>
        <dbReference type="ARBA" id="ARBA00022603"/>
    </source>
</evidence>
<dbReference type="CDD" id="cd18081">
    <property type="entry name" value="RlmH-like"/>
    <property type="match status" value="1"/>
</dbReference>
<evidence type="ECO:0000313" key="6">
    <source>
        <dbReference type="EMBL" id="TGU74935.1"/>
    </source>
</evidence>
<gene>
    <name evidence="5" type="primary">rlmH</name>
    <name evidence="6" type="ORF">E4633_05620</name>
</gene>
<keyword evidence="1 5" id="KW-0489">Methyltransferase</keyword>
<dbReference type="Pfam" id="PF02590">
    <property type="entry name" value="SPOUT_MTase"/>
    <property type="match status" value="1"/>
</dbReference>
<feature type="binding site" evidence="5">
    <location>
        <position position="70"/>
    </location>
    <ligand>
        <name>S-adenosyl-L-methionine</name>
        <dbReference type="ChEBI" id="CHEBI:59789"/>
    </ligand>
</feature>
<reference evidence="6 7" key="1">
    <citation type="submission" date="2019-04" db="EMBL/GenBank/DDBJ databases">
        <title>Geobacter oryzae sp. nov., ferric-reducing bacteria isolated from paddy soil.</title>
        <authorList>
            <person name="Xu Z."/>
            <person name="Masuda Y."/>
            <person name="Itoh H."/>
            <person name="Senoo K."/>
        </authorList>
    </citation>
    <scope>NUCLEOTIDE SEQUENCE [LARGE SCALE GENOMIC DNA]</scope>
    <source>
        <strain evidence="6 7">Red111</strain>
    </source>
</reference>
<dbReference type="Proteomes" id="UP000306416">
    <property type="component" value="Unassembled WGS sequence"/>
</dbReference>
<dbReference type="PANTHER" id="PTHR33603">
    <property type="entry name" value="METHYLTRANSFERASE"/>
    <property type="match status" value="1"/>
</dbReference>
<dbReference type="InterPro" id="IPR003742">
    <property type="entry name" value="RlmH-like"/>
</dbReference>
<name>A0A4S1CM92_9BACT</name>
<dbReference type="PIRSF" id="PIRSF004505">
    <property type="entry name" value="MT_bac"/>
    <property type="match status" value="1"/>
</dbReference>
<dbReference type="InterPro" id="IPR029028">
    <property type="entry name" value="Alpha/beta_knot_MTases"/>
</dbReference>
<evidence type="ECO:0000256" key="3">
    <source>
        <dbReference type="ARBA" id="ARBA00022691"/>
    </source>
</evidence>
<keyword evidence="3 5" id="KW-0949">S-adenosyl-L-methionine</keyword>
<keyword evidence="5" id="KW-0963">Cytoplasm</keyword>
<feature type="binding site" evidence="5">
    <location>
        <begin position="121"/>
        <end position="126"/>
    </location>
    <ligand>
        <name>S-adenosyl-L-methionine</name>
        <dbReference type="ChEBI" id="CHEBI:59789"/>
    </ligand>
</feature>
<protein>
    <recommendedName>
        <fullName evidence="5">Ribosomal RNA large subunit methyltransferase H</fullName>
        <ecNumber evidence="5">2.1.1.177</ecNumber>
    </recommendedName>
    <alternativeName>
        <fullName evidence="5">23S rRNA (pseudouridine1915-N3)-methyltransferase</fullName>
    </alternativeName>
    <alternativeName>
        <fullName evidence="5">23S rRNA m3Psi1915 methyltransferase</fullName>
    </alternativeName>
    <alternativeName>
        <fullName evidence="5">rRNA (pseudouridine-N3-)-methyltransferase RlmH</fullName>
    </alternativeName>
</protein>
<dbReference type="AlphaFoldDB" id="A0A4S1CM92"/>
<comment type="similarity">
    <text evidence="4 5">Belongs to the RNA methyltransferase RlmH family.</text>
</comment>
<proteinExistence type="inferred from homology"/>
<comment type="caution">
    <text evidence="6">The sequence shown here is derived from an EMBL/GenBank/DDBJ whole genome shotgun (WGS) entry which is preliminary data.</text>
</comment>
<dbReference type="HAMAP" id="MF_00658">
    <property type="entry name" value="23SrRNA_methyltr_H"/>
    <property type="match status" value="1"/>
</dbReference>
<keyword evidence="2 5" id="KW-0808">Transferase</keyword>
<dbReference type="GO" id="GO:0005737">
    <property type="term" value="C:cytoplasm"/>
    <property type="evidence" value="ECO:0007669"/>
    <property type="project" value="UniProtKB-SubCell"/>
</dbReference>
<comment type="function">
    <text evidence="5">Specifically methylates the pseudouridine at position 1915 (m3Psi1915) in 23S rRNA.</text>
</comment>
<sequence length="154" mass="17795">MRLKLLWVGKTQESWVRTGIDEYAGRVRRYAPLEILEAREEKGAQAAAMRERECERLTKLLPKGGRLVLLDERGEQMSSPEFASFLSKNRDQGTQDLVFAIGGAYGFTEGFRKEAFKSISLSRMTFTHQMVRVFLLEQIYRGFTIMNGEPYHHE</sequence>
<dbReference type="EC" id="2.1.1.177" evidence="5"/>
<feature type="binding site" evidence="5">
    <location>
        <position position="102"/>
    </location>
    <ligand>
        <name>S-adenosyl-L-methionine</name>
        <dbReference type="ChEBI" id="CHEBI:59789"/>
    </ligand>
</feature>
<keyword evidence="5" id="KW-0698">rRNA processing</keyword>
<dbReference type="SUPFAM" id="SSF75217">
    <property type="entry name" value="alpha/beta knot"/>
    <property type="match status" value="1"/>
</dbReference>
<keyword evidence="7" id="KW-1185">Reference proteome</keyword>
<dbReference type="InterPro" id="IPR029026">
    <property type="entry name" value="tRNA_m1G_MTases_N"/>
</dbReference>
<dbReference type="RefSeq" id="WP_135869252.1">
    <property type="nucleotide sequence ID" value="NZ_SRSC01000001.1"/>
</dbReference>
<evidence type="ECO:0000256" key="4">
    <source>
        <dbReference type="ARBA" id="ARBA00038303"/>
    </source>
</evidence>
<dbReference type="Gene3D" id="3.40.1280.10">
    <property type="match status" value="1"/>
</dbReference>